<keyword evidence="3" id="KW-1185">Reference proteome</keyword>
<gene>
    <name evidence="2" type="ORF">GCM10008106_24940</name>
</gene>
<keyword evidence="1" id="KW-0175">Coiled coil</keyword>
<reference evidence="2" key="1">
    <citation type="journal article" date="2014" name="Int. J. Syst. Evol. Microbiol.">
        <title>Complete genome sequence of Corynebacterium casei LMG S-19264T (=DSM 44701T), isolated from a smear-ripened cheese.</title>
        <authorList>
            <consortium name="US DOE Joint Genome Institute (JGI-PGF)"/>
            <person name="Walter F."/>
            <person name="Albersmeier A."/>
            <person name="Kalinowski J."/>
            <person name="Ruckert C."/>
        </authorList>
    </citation>
    <scope>NUCLEOTIDE SEQUENCE</scope>
    <source>
        <strain evidence="2">KCTC 23224</strain>
    </source>
</reference>
<comment type="caution">
    <text evidence="2">The sequence shown here is derived from an EMBL/GenBank/DDBJ whole genome shotgun (WGS) entry which is preliminary data.</text>
</comment>
<name>A0A8J3CYH7_9BACT</name>
<accession>A0A8J3CYH7</accession>
<proteinExistence type="predicted"/>
<dbReference type="EMBL" id="BMYF01000015">
    <property type="protein sequence ID" value="GHB42883.1"/>
    <property type="molecule type" value="Genomic_DNA"/>
</dbReference>
<evidence type="ECO:0000313" key="3">
    <source>
        <dbReference type="Proteomes" id="UP000642809"/>
    </source>
</evidence>
<organism evidence="2 3">
    <name type="scientific">Mongoliitalea lutea</name>
    <dbReference type="NCBI Taxonomy" id="849756"/>
    <lineage>
        <taxon>Bacteria</taxon>
        <taxon>Pseudomonadati</taxon>
        <taxon>Bacteroidota</taxon>
        <taxon>Cytophagia</taxon>
        <taxon>Cytophagales</taxon>
        <taxon>Cyclobacteriaceae</taxon>
        <taxon>Mongoliitalea</taxon>
    </lineage>
</organism>
<dbReference type="RefSeq" id="WP_189583020.1">
    <property type="nucleotide sequence ID" value="NZ_BMYF01000015.1"/>
</dbReference>
<evidence type="ECO:0000256" key="1">
    <source>
        <dbReference type="SAM" id="Coils"/>
    </source>
</evidence>
<protein>
    <recommendedName>
        <fullName evidence="4">Viral A-type inclusion protein</fullName>
    </recommendedName>
</protein>
<dbReference type="PROSITE" id="PS51257">
    <property type="entry name" value="PROKAR_LIPOPROTEIN"/>
    <property type="match status" value="1"/>
</dbReference>
<reference evidence="2" key="2">
    <citation type="submission" date="2020-09" db="EMBL/GenBank/DDBJ databases">
        <authorList>
            <person name="Sun Q."/>
            <person name="Kim S."/>
        </authorList>
    </citation>
    <scope>NUCLEOTIDE SEQUENCE</scope>
    <source>
        <strain evidence="2">KCTC 23224</strain>
    </source>
</reference>
<dbReference type="AlphaFoldDB" id="A0A8J3CYH7"/>
<dbReference type="Proteomes" id="UP000642809">
    <property type="component" value="Unassembled WGS sequence"/>
</dbReference>
<evidence type="ECO:0008006" key="4">
    <source>
        <dbReference type="Google" id="ProtNLM"/>
    </source>
</evidence>
<feature type="coiled-coil region" evidence="1">
    <location>
        <begin position="47"/>
        <end position="89"/>
    </location>
</feature>
<sequence>MKNIFKIFGSFLFVALIVSSCKQEQVDENQVLKQEVIDIHDEVMPRMGELRSLKKSLLEKVEQLGAEDAEKNAEEIKRLQAYADNLEDAFEGMFVWMRQFQSNYEGSEEEVYEYLLEQKVLVEKVNRDIKSSIENAKKELGS</sequence>
<evidence type="ECO:0000313" key="2">
    <source>
        <dbReference type="EMBL" id="GHB42883.1"/>
    </source>
</evidence>